<feature type="domain" description="Glycosyltransferase 2-like" evidence="1">
    <location>
        <begin position="426"/>
        <end position="603"/>
    </location>
</feature>
<dbReference type="PANTHER" id="PTHR43179">
    <property type="entry name" value="RHAMNOSYLTRANSFERASE WBBL"/>
    <property type="match status" value="1"/>
</dbReference>
<protein>
    <submittedName>
        <fullName evidence="3">Glycosyltransferase</fullName>
    </submittedName>
</protein>
<reference evidence="3" key="2">
    <citation type="submission" date="2020-11" db="EMBL/GenBank/DDBJ databases">
        <title>Description of novel Gluconobacter species.</title>
        <authorList>
            <person name="Cleenwerck I."/>
            <person name="Cnockaert M."/>
            <person name="Borremans W."/>
            <person name="Wieme A.D."/>
            <person name="De Vuyst L."/>
            <person name="Vandamme P."/>
        </authorList>
    </citation>
    <scope>NUCLEOTIDE SEQUENCE</scope>
    <source>
        <strain evidence="3">LMG 31484</strain>
    </source>
</reference>
<dbReference type="Gene3D" id="3.90.550.10">
    <property type="entry name" value="Spore Coat Polysaccharide Biosynthesis Protein SpsA, Chain A"/>
    <property type="match status" value="2"/>
</dbReference>
<dbReference type="RefSeq" id="WP_194259233.1">
    <property type="nucleotide sequence ID" value="NZ_JABCQG010000004.1"/>
</dbReference>
<proteinExistence type="predicted"/>
<evidence type="ECO:0000313" key="3">
    <source>
        <dbReference type="EMBL" id="MBF0858522.1"/>
    </source>
</evidence>
<dbReference type="InterPro" id="IPR038255">
    <property type="entry name" value="PBS_linker_sf"/>
</dbReference>
<reference evidence="3" key="1">
    <citation type="submission" date="2020-04" db="EMBL/GenBank/DDBJ databases">
        <authorList>
            <person name="Sombolestani A."/>
        </authorList>
    </citation>
    <scope>NUCLEOTIDE SEQUENCE</scope>
    <source>
        <strain evidence="3">LMG 31484</strain>
    </source>
</reference>
<dbReference type="Pfam" id="PF00535">
    <property type="entry name" value="Glycos_transf_2"/>
    <property type="match status" value="1"/>
</dbReference>
<keyword evidence="4" id="KW-1185">Reference proteome</keyword>
<dbReference type="Proteomes" id="UP000623107">
    <property type="component" value="Unassembled WGS sequence"/>
</dbReference>
<dbReference type="Gene3D" id="1.10.3130.20">
    <property type="entry name" value="Phycobilisome linker domain"/>
    <property type="match status" value="1"/>
</dbReference>
<dbReference type="EMBL" id="JABCQG010000004">
    <property type="protein sequence ID" value="MBF0858522.1"/>
    <property type="molecule type" value="Genomic_DNA"/>
</dbReference>
<dbReference type="InterPro" id="IPR029044">
    <property type="entry name" value="Nucleotide-diphossugar_trans"/>
</dbReference>
<dbReference type="InterPro" id="IPR001173">
    <property type="entry name" value="Glyco_trans_2-like"/>
</dbReference>
<accession>A0ABR9Y3V0</accession>
<gene>
    <name evidence="3" type="ORF">HKD24_04725</name>
</gene>
<dbReference type="InterPro" id="IPR025282">
    <property type="entry name" value="DUF4214"/>
</dbReference>
<evidence type="ECO:0000259" key="1">
    <source>
        <dbReference type="Pfam" id="PF00535"/>
    </source>
</evidence>
<comment type="caution">
    <text evidence="3">The sequence shown here is derived from an EMBL/GenBank/DDBJ whole genome shotgun (WGS) entry which is preliminary data.</text>
</comment>
<sequence>MPFPAEKVADIVQLFRAGLGRRPELSAITHFATLLENGATFRDVAHAIAGSAEFRQLHGAEDVCDREYVTFLYRNGLGRDPDPQGEANLLSTPNRGDALVVVAGSDEARTRTDLFGLLYPDGASPQDDLAYRAWLLRYDRISTTERLTIGRHIDNGMKSRTRFSLLIQVNHHRIDLFEETVASLENQIYPEWTLIAVYPDDLQAGTQQCLQKVIKRVPGIVGVEVPSYMGVEERWQQAMMKADGTFFGFLEPGDQLAATALYEFAVAVEDKPGLALIYCDEDRLGSDGQRCAACFKTAWSPELIYAGDVVGQLAMFRKDVALAAGGIREDVGAFTRYDLVLRITEGLESSRICHLSRVLFHRGRMPGLPLTFPLVRTTAQHPEIRRVALRHLQNSRPGCTLEDVYIGGNVWPRFVAPLPADVPLVSIIIPTKNKDIFLARCVSSLLNVTDYPRFEVLLADNGSTRPEMLELLRRLDRDDRVSVTRIAEPFNWSAINNRMARQARGDLLLFLNDDTEILEADWLTEMVRQISQDKVGVVGARLFYADETIQHAGMVMTPKGAKHILRGAHDDNPGYLGQLVLARDLMAVTGACMLVSRTVFTELGGFDESFPLTCNDVEFCLRVRQRGLRVMWTPHASLMHVDGGTRGRDYSPRNILDACMDVGRLLQKWEKVMTQDPFLNDNLLATDHDLILATPPRVKKAWRQRPAYIRSGPATRGLRSAEL</sequence>
<name>A0ABR9Y3V0_9PROT</name>
<evidence type="ECO:0000259" key="2">
    <source>
        <dbReference type="Pfam" id="PF13946"/>
    </source>
</evidence>
<dbReference type="CDD" id="cd04186">
    <property type="entry name" value="GT_2_like_c"/>
    <property type="match status" value="1"/>
</dbReference>
<feature type="domain" description="DUF4214" evidence="2">
    <location>
        <begin position="45"/>
        <end position="108"/>
    </location>
</feature>
<dbReference type="Pfam" id="PF13946">
    <property type="entry name" value="DUF4214"/>
    <property type="match status" value="1"/>
</dbReference>
<evidence type="ECO:0000313" key="4">
    <source>
        <dbReference type="Proteomes" id="UP000623107"/>
    </source>
</evidence>
<dbReference type="SUPFAM" id="SSF53448">
    <property type="entry name" value="Nucleotide-diphospho-sugar transferases"/>
    <property type="match status" value="2"/>
</dbReference>
<organism evidence="3 4">
    <name type="scientific">Gluconobacter vitians</name>
    <dbReference type="NCBI Taxonomy" id="2728102"/>
    <lineage>
        <taxon>Bacteria</taxon>
        <taxon>Pseudomonadati</taxon>
        <taxon>Pseudomonadota</taxon>
        <taxon>Alphaproteobacteria</taxon>
        <taxon>Acetobacterales</taxon>
        <taxon>Acetobacteraceae</taxon>
        <taxon>Gluconobacter</taxon>
    </lineage>
</organism>
<dbReference type="PANTHER" id="PTHR43179:SF7">
    <property type="entry name" value="RHAMNOSYLTRANSFERASE WBBL"/>
    <property type="match status" value="1"/>
</dbReference>